<evidence type="ECO:0000313" key="2">
    <source>
        <dbReference type="Proteomes" id="UP000289437"/>
    </source>
</evidence>
<protein>
    <submittedName>
        <fullName evidence="1">Uncharacterized protein</fullName>
    </submittedName>
</protein>
<reference evidence="2" key="2">
    <citation type="submission" date="2019-02" db="EMBL/GenBank/DDBJ databases">
        <title>Granulicella sibirica sp. nov., a psychrotolerant acidobacterium isolated from an organic soil layer in forested tundra, West Siberia.</title>
        <authorList>
            <person name="Oshkin I.Y."/>
            <person name="Kulichevskaya I.S."/>
            <person name="Rijpstra W.I.C."/>
            <person name="Sinninghe Damste J.S."/>
            <person name="Rakitin A.L."/>
            <person name="Ravin N.V."/>
            <person name="Dedysh S.N."/>
        </authorList>
    </citation>
    <scope>NUCLEOTIDE SEQUENCE [LARGE SCALE GENOMIC DNA]</scope>
    <source>
        <strain evidence="2">AF10</strain>
    </source>
</reference>
<dbReference type="Proteomes" id="UP000289437">
    <property type="component" value="Unassembled WGS sequence"/>
</dbReference>
<reference evidence="1 2" key="1">
    <citation type="submission" date="2018-11" db="EMBL/GenBank/DDBJ databases">
        <authorList>
            <person name="Mardanov A.V."/>
            <person name="Ravin N.V."/>
            <person name="Dedysh S.N."/>
        </authorList>
    </citation>
    <scope>NUCLEOTIDE SEQUENCE [LARGE SCALE GENOMIC DNA]</scope>
    <source>
        <strain evidence="1 2">AF10</strain>
    </source>
</reference>
<dbReference type="AlphaFoldDB" id="A0A4Q0T9M1"/>
<evidence type="ECO:0000313" key="1">
    <source>
        <dbReference type="EMBL" id="RXH58321.1"/>
    </source>
</evidence>
<keyword evidence="2" id="KW-1185">Reference proteome</keyword>
<dbReference type="EMBL" id="RDSM01000001">
    <property type="protein sequence ID" value="RXH58321.1"/>
    <property type="molecule type" value="Genomic_DNA"/>
</dbReference>
<sequence length="336" mass="37761">MILNRQRERLQRLIGTGLPEFVENFSYLEHRVTLDTLPTGELNGRALLPPGENPADPLYWILLDPTFFDFIYFLSNVYASAIDFKALGWLARRFAVGDESVRTTDCIRFGDERPLRDLSDLLQMFVVHGTGPVALRPFEERIFSFAEALRNQAALFVVAHEYGHIIRGDLKAQQSQQAPWLAELGADIVGWRLTNAVLNMEGTSPETRLGGAALFFMGLALLEMTRHELATGEPWNLGNLEAAALSGPKPSDSHPTALTRRARLTHEFESHFPPDQARAAEFIVGLFIDLTNQFWIRLGPNFLVLHQKGQRPKPVWKGYIGVEQGQNVSETPEEAN</sequence>
<proteinExistence type="predicted"/>
<gene>
    <name evidence="1" type="ORF">GRAN_1631</name>
</gene>
<name>A0A4Q0T9M1_9BACT</name>
<accession>A0A4Q0T9M1</accession>
<comment type="caution">
    <text evidence="1">The sequence shown here is derived from an EMBL/GenBank/DDBJ whole genome shotgun (WGS) entry which is preliminary data.</text>
</comment>
<organism evidence="1 2">
    <name type="scientific">Granulicella sibirica</name>
    <dbReference type="NCBI Taxonomy" id="2479048"/>
    <lineage>
        <taxon>Bacteria</taxon>
        <taxon>Pseudomonadati</taxon>
        <taxon>Acidobacteriota</taxon>
        <taxon>Terriglobia</taxon>
        <taxon>Terriglobales</taxon>
        <taxon>Acidobacteriaceae</taxon>
        <taxon>Granulicella</taxon>
    </lineage>
</organism>